<gene>
    <name evidence="2" type="ORF">ACFFR3_38155</name>
</gene>
<evidence type="ECO:0000313" key="2">
    <source>
        <dbReference type="EMBL" id="MFB9475346.1"/>
    </source>
</evidence>
<comment type="caution">
    <text evidence="2">The sequence shown here is derived from an EMBL/GenBank/DDBJ whole genome shotgun (WGS) entry which is preliminary data.</text>
</comment>
<dbReference type="Proteomes" id="UP001589568">
    <property type="component" value="Unassembled WGS sequence"/>
</dbReference>
<name>A0ABV5NYE9_9ACTN</name>
<proteinExistence type="predicted"/>
<dbReference type="EMBL" id="JBHMCF010000042">
    <property type="protein sequence ID" value="MFB9475346.1"/>
    <property type="molecule type" value="Genomic_DNA"/>
</dbReference>
<dbReference type="SUPFAM" id="SSF82607">
    <property type="entry name" value="YbaB-like"/>
    <property type="match status" value="1"/>
</dbReference>
<reference evidence="2 3" key="1">
    <citation type="submission" date="2024-09" db="EMBL/GenBank/DDBJ databases">
        <authorList>
            <person name="Sun Q."/>
            <person name="Mori K."/>
        </authorList>
    </citation>
    <scope>NUCLEOTIDE SEQUENCE [LARGE SCALE GENOMIC DNA]</scope>
    <source>
        <strain evidence="2 3">JCM 3324</strain>
    </source>
</reference>
<dbReference type="RefSeq" id="WP_345398876.1">
    <property type="nucleotide sequence ID" value="NZ_BAAAXS010000001.1"/>
</dbReference>
<feature type="coiled-coil region" evidence="1">
    <location>
        <begin position="2"/>
        <end position="29"/>
    </location>
</feature>
<dbReference type="InterPro" id="IPR036894">
    <property type="entry name" value="YbaB-like_sf"/>
</dbReference>
<dbReference type="Gene3D" id="3.30.1310.10">
    <property type="entry name" value="Nucleoid-associated protein YbaB-like domain"/>
    <property type="match status" value="1"/>
</dbReference>
<evidence type="ECO:0000256" key="1">
    <source>
        <dbReference type="SAM" id="Coils"/>
    </source>
</evidence>
<dbReference type="InterPro" id="IPR004401">
    <property type="entry name" value="YbaB/EbfC"/>
</dbReference>
<sequence length="122" mass="13654">MLEQLVKEVNQQAEQLKQAQEKMRDLTATAKSRDGMVTVTVGPRGDVQAIELDPRVYRKLSPSELSDSIMAQIKDATRQVSGEMRELMEPFTPTLPFEDLFGPEAGADLFFPGSDLPRTEKK</sequence>
<evidence type="ECO:0000313" key="3">
    <source>
        <dbReference type="Proteomes" id="UP001589568"/>
    </source>
</evidence>
<dbReference type="Pfam" id="PF02575">
    <property type="entry name" value="YbaB_DNA_bd"/>
    <property type="match status" value="1"/>
</dbReference>
<keyword evidence="1" id="KW-0175">Coiled coil</keyword>
<organism evidence="2 3">
    <name type="scientific">Nonomuraea salmonea</name>
    <dbReference type="NCBI Taxonomy" id="46181"/>
    <lineage>
        <taxon>Bacteria</taxon>
        <taxon>Bacillati</taxon>
        <taxon>Actinomycetota</taxon>
        <taxon>Actinomycetes</taxon>
        <taxon>Streptosporangiales</taxon>
        <taxon>Streptosporangiaceae</taxon>
        <taxon>Nonomuraea</taxon>
    </lineage>
</organism>
<accession>A0ABV5NYE9</accession>
<keyword evidence="3" id="KW-1185">Reference proteome</keyword>
<protein>
    <submittedName>
        <fullName evidence="2">YbaB/EbfC family nucleoid-associated protein</fullName>
    </submittedName>
</protein>